<dbReference type="Pfam" id="PF25917">
    <property type="entry name" value="BSH_RND"/>
    <property type="match status" value="1"/>
</dbReference>
<comment type="caution">
    <text evidence="8">The sequence shown here is derived from an EMBL/GenBank/DDBJ whole genome shotgun (WGS) entry which is preliminary data.</text>
</comment>
<evidence type="ECO:0000259" key="7">
    <source>
        <dbReference type="Pfam" id="PF25967"/>
    </source>
</evidence>
<dbReference type="EMBL" id="BLXX01000002">
    <property type="protein sequence ID" value="GFO58771.1"/>
    <property type="molecule type" value="Genomic_DNA"/>
</dbReference>
<keyword evidence="9" id="KW-1185">Reference proteome</keyword>
<dbReference type="PANTHER" id="PTHR30158:SF3">
    <property type="entry name" value="MULTIDRUG EFFLUX PUMP SUBUNIT ACRA-RELATED"/>
    <property type="match status" value="1"/>
</dbReference>
<dbReference type="InterPro" id="IPR058626">
    <property type="entry name" value="MdtA-like_b-barrel"/>
</dbReference>
<evidence type="ECO:0000259" key="4">
    <source>
        <dbReference type="Pfam" id="PF25876"/>
    </source>
</evidence>
<evidence type="ECO:0000256" key="3">
    <source>
        <dbReference type="SAM" id="MobiDB-lite"/>
    </source>
</evidence>
<accession>A0A6V8MFJ8</accession>
<comment type="subcellular location">
    <subcellularLocation>
        <location evidence="1">Cell envelope</location>
    </subcellularLocation>
</comment>
<dbReference type="Pfam" id="PF25944">
    <property type="entry name" value="Beta-barrel_RND"/>
    <property type="match status" value="1"/>
</dbReference>
<dbReference type="Gene3D" id="1.10.287.470">
    <property type="entry name" value="Helix hairpin bin"/>
    <property type="match status" value="1"/>
</dbReference>
<protein>
    <submittedName>
        <fullName evidence="8">MexX family efflux pump subunit</fullName>
    </submittedName>
</protein>
<dbReference type="SUPFAM" id="SSF111369">
    <property type="entry name" value="HlyD-like secretion proteins"/>
    <property type="match status" value="1"/>
</dbReference>
<name>A0A6V8MFJ8_9BACT</name>
<dbReference type="InterPro" id="IPR058627">
    <property type="entry name" value="MdtA-like_C"/>
</dbReference>
<dbReference type="Gene3D" id="2.40.50.100">
    <property type="match status" value="1"/>
</dbReference>
<evidence type="ECO:0000313" key="9">
    <source>
        <dbReference type="Proteomes" id="UP000556026"/>
    </source>
</evidence>
<dbReference type="FunFam" id="2.40.420.20:FF:000001">
    <property type="entry name" value="Efflux RND transporter periplasmic adaptor subunit"/>
    <property type="match status" value="1"/>
</dbReference>
<dbReference type="Pfam" id="PF25876">
    <property type="entry name" value="HH_MFP_RND"/>
    <property type="match status" value="1"/>
</dbReference>
<evidence type="ECO:0000313" key="8">
    <source>
        <dbReference type="EMBL" id="GFO58771.1"/>
    </source>
</evidence>
<feature type="region of interest" description="Disordered" evidence="3">
    <location>
        <begin position="388"/>
        <end position="410"/>
    </location>
</feature>
<dbReference type="InterPro" id="IPR058624">
    <property type="entry name" value="MdtA-like_HH"/>
</dbReference>
<dbReference type="FunFam" id="1.10.287.470:FF:000002">
    <property type="entry name" value="Efflux RND transporter periplasmic adaptor subunit"/>
    <property type="match status" value="1"/>
</dbReference>
<feature type="domain" description="Multidrug resistance protein MdtA-like barrel-sandwich hybrid" evidence="5">
    <location>
        <begin position="68"/>
        <end position="210"/>
    </location>
</feature>
<dbReference type="GO" id="GO:0022857">
    <property type="term" value="F:transmembrane transporter activity"/>
    <property type="evidence" value="ECO:0007669"/>
    <property type="project" value="InterPro"/>
</dbReference>
<feature type="domain" description="Multidrug resistance protein MdtA-like C-terminal permuted SH3" evidence="7">
    <location>
        <begin position="309"/>
        <end position="370"/>
    </location>
</feature>
<dbReference type="Proteomes" id="UP000556026">
    <property type="component" value="Unassembled WGS sequence"/>
</dbReference>
<feature type="domain" description="Multidrug resistance protein MdtA-like alpha-helical hairpin" evidence="4">
    <location>
        <begin position="108"/>
        <end position="177"/>
    </location>
</feature>
<dbReference type="Gene3D" id="2.40.420.20">
    <property type="match status" value="1"/>
</dbReference>
<dbReference type="Gene3D" id="2.40.30.170">
    <property type="match status" value="1"/>
</dbReference>
<evidence type="ECO:0000256" key="2">
    <source>
        <dbReference type="ARBA" id="ARBA00009477"/>
    </source>
</evidence>
<dbReference type="PANTHER" id="PTHR30158">
    <property type="entry name" value="ACRA/E-RELATED COMPONENT OF DRUG EFFLUX TRANSPORTER"/>
    <property type="match status" value="1"/>
</dbReference>
<evidence type="ECO:0000259" key="6">
    <source>
        <dbReference type="Pfam" id="PF25944"/>
    </source>
</evidence>
<dbReference type="Pfam" id="PF25967">
    <property type="entry name" value="RND-MFP_C"/>
    <property type="match status" value="1"/>
</dbReference>
<dbReference type="InterPro" id="IPR006143">
    <property type="entry name" value="RND_pump_MFP"/>
</dbReference>
<dbReference type="PROSITE" id="PS51257">
    <property type="entry name" value="PROKAR_LIPOPROTEIN"/>
    <property type="match status" value="1"/>
</dbReference>
<sequence>MQVRTSLKLIGTVGLIAGSLLVTGCEKKAATAAAPAPAGPPEVGVLEIKPQRVALISELSGRTAPQLIAEVRPQVNGIIKKRVFTEGTDVKAGQVLYQIDPATYQAAYDSARASLARAEANLGTLKLKEERYRDLVKIKAVSQQDYDDAHASLKQSEADVAAAKAAVETAHINLGYTRVTAPISGRIGRSAVTDGALVTASQATPLATIQGLSSMYVDVTQSTSDLLRLRQNLANGVLKKDGAGQARVKLLLEDGTPYPLPGTLKFSEVTVDQSTGSVTLRAVFPNPKQALLPGMFVRAQIEEGVNDAAILVPQRGVNRNPKGEAVVMTVGEGEKVEPRVVKVVRTVGDNWLVGDGLKAGDRVILDGLQKAKPGTPVKAVPFNAAAATPAAGTAQPAAAAPAAKPAAARN</sequence>
<evidence type="ECO:0000256" key="1">
    <source>
        <dbReference type="ARBA" id="ARBA00004196"/>
    </source>
</evidence>
<dbReference type="GO" id="GO:0046677">
    <property type="term" value="P:response to antibiotic"/>
    <property type="evidence" value="ECO:0007669"/>
    <property type="project" value="TreeGrafter"/>
</dbReference>
<comment type="similarity">
    <text evidence="2">Belongs to the membrane fusion protein (MFP) (TC 8.A.1) family.</text>
</comment>
<dbReference type="GO" id="GO:0005886">
    <property type="term" value="C:plasma membrane"/>
    <property type="evidence" value="ECO:0007669"/>
    <property type="project" value="UniProtKB-SubCell"/>
</dbReference>
<dbReference type="InterPro" id="IPR058625">
    <property type="entry name" value="MdtA-like_BSH"/>
</dbReference>
<organism evidence="8 9">
    <name type="scientific">Geomonas silvestris</name>
    <dbReference type="NCBI Taxonomy" id="2740184"/>
    <lineage>
        <taxon>Bacteria</taxon>
        <taxon>Pseudomonadati</taxon>
        <taxon>Thermodesulfobacteriota</taxon>
        <taxon>Desulfuromonadia</taxon>
        <taxon>Geobacterales</taxon>
        <taxon>Geobacteraceae</taxon>
        <taxon>Geomonas</taxon>
    </lineage>
</organism>
<proteinExistence type="inferred from homology"/>
<dbReference type="AlphaFoldDB" id="A0A6V8MFJ8"/>
<feature type="domain" description="Multidrug resistance protein MdtA-like beta-barrel" evidence="6">
    <location>
        <begin position="215"/>
        <end position="304"/>
    </location>
</feature>
<dbReference type="NCBIfam" id="TIGR01730">
    <property type="entry name" value="RND_mfp"/>
    <property type="match status" value="1"/>
</dbReference>
<evidence type="ECO:0000259" key="5">
    <source>
        <dbReference type="Pfam" id="PF25917"/>
    </source>
</evidence>
<gene>
    <name evidence="8" type="primary">acrA</name>
    <name evidence="8" type="ORF">GMST_10960</name>
</gene>
<reference evidence="9" key="1">
    <citation type="submission" date="2020-06" db="EMBL/GenBank/DDBJ databases">
        <title>Draft genomic sequence of Geomonas sp. Red330.</title>
        <authorList>
            <person name="Itoh H."/>
            <person name="Zhenxing X."/>
            <person name="Ushijima N."/>
            <person name="Masuda Y."/>
            <person name="Shiratori Y."/>
            <person name="Senoo K."/>
        </authorList>
    </citation>
    <scope>NUCLEOTIDE SEQUENCE [LARGE SCALE GENOMIC DNA]</scope>
    <source>
        <strain evidence="9">Red330</strain>
    </source>
</reference>
<dbReference type="RefSeq" id="WP_183353618.1">
    <property type="nucleotide sequence ID" value="NZ_BLXX01000002.1"/>
</dbReference>